<gene>
    <name evidence="1" type="ORF">M408DRAFT_181830</name>
</gene>
<evidence type="ECO:0000313" key="1">
    <source>
        <dbReference type="EMBL" id="KIM26586.1"/>
    </source>
</evidence>
<sequence length="407" mass="47150">MMRRAWLAPVRRLPAEILSDIFIFCRDLDHFSPLIISNVNRMWRRVVLTTPRAWSMIYLDSARSHKHMLKYVSTYVERSDPYFLHIFLPRYGTDIYSDGTNERIGRSLERIILSHSNRLKCIFTFSEQLKMFNHKGFQNLTRLLLDGAMKVKISFFDSSRFPQLRVLVLSGEVNIATDPNTPIDIAFPRLQHLAVNDCDHDSSWITLVEHCSATLKGLSVFDLYEHTDFSQITIHFPILEYLMLRPYPDESPQTWPINAITPSLLYYAEMMDDIVTPFIGHTDLKAVTHLRMRAVPRLEGYPSLRTLQIRFDWSSYASDSTFVAQLERNDDVSPALSHIEVYIPEYQYPPGSLALTSVRSWIEIQFKEARPHATISFPNRMTPLPGSLEDIMCGFSMPCGAFWMNVI</sequence>
<reference evidence="2" key="2">
    <citation type="submission" date="2015-01" db="EMBL/GenBank/DDBJ databases">
        <title>Evolutionary Origins and Diversification of the Mycorrhizal Mutualists.</title>
        <authorList>
            <consortium name="DOE Joint Genome Institute"/>
            <consortium name="Mycorrhizal Genomics Consortium"/>
            <person name="Kohler A."/>
            <person name="Kuo A."/>
            <person name="Nagy L.G."/>
            <person name="Floudas D."/>
            <person name="Copeland A."/>
            <person name="Barry K.W."/>
            <person name="Cichocki N."/>
            <person name="Veneault-Fourrey C."/>
            <person name="LaButti K."/>
            <person name="Lindquist E.A."/>
            <person name="Lipzen A."/>
            <person name="Lundell T."/>
            <person name="Morin E."/>
            <person name="Murat C."/>
            <person name="Riley R."/>
            <person name="Ohm R."/>
            <person name="Sun H."/>
            <person name="Tunlid A."/>
            <person name="Henrissat B."/>
            <person name="Grigoriev I.V."/>
            <person name="Hibbett D.S."/>
            <person name="Martin F."/>
        </authorList>
    </citation>
    <scope>NUCLEOTIDE SEQUENCE [LARGE SCALE GENOMIC DNA]</scope>
    <source>
        <strain evidence="2">MAFF 305830</strain>
    </source>
</reference>
<dbReference type="HOGENOM" id="CLU_039336_1_0_1"/>
<evidence type="ECO:0000313" key="2">
    <source>
        <dbReference type="Proteomes" id="UP000054097"/>
    </source>
</evidence>
<name>A0A0C3B572_SERVB</name>
<dbReference type="AlphaFoldDB" id="A0A0C3B572"/>
<proteinExistence type="predicted"/>
<reference evidence="1 2" key="1">
    <citation type="submission" date="2014-04" db="EMBL/GenBank/DDBJ databases">
        <authorList>
            <consortium name="DOE Joint Genome Institute"/>
            <person name="Kuo A."/>
            <person name="Zuccaro A."/>
            <person name="Kohler A."/>
            <person name="Nagy L.G."/>
            <person name="Floudas D."/>
            <person name="Copeland A."/>
            <person name="Barry K.W."/>
            <person name="Cichocki N."/>
            <person name="Veneault-Fourrey C."/>
            <person name="LaButti K."/>
            <person name="Lindquist E.A."/>
            <person name="Lipzen A."/>
            <person name="Lundell T."/>
            <person name="Morin E."/>
            <person name="Murat C."/>
            <person name="Sun H."/>
            <person name="Tunlid A."/>
            <person name="Henrissat B."/>
            <person name="Grigoriev I.V."/>
            <person name="Hibbett D.S."/>
            <person name="Martin F."/>
            <person name="Nordberg H.P."/>
            <person name="Cantor M.N."/>
            <person name="Hua S.X."/>
        </authorList>
    </citation>
    <scope>NUCLEOTIDE SEQUENCE [LARGE SCALE GENOMIC DNA]</scope>
    <source>
        <strain evidence="1 2">MAFF 305830</strain>
    </source>
</reference>
<dbReference type="OrthoDB" id="3266451at2759"/>
<dbReference type="SUPFAM" id="SSF81383">
    <property type="entry name" value="F-box domain"/>
    <property type="match status" value="1"/>
</dbReference>
<keyword evidence="2" id="KW-1185">Reference proteome</keyword>
<dbReference type="Gene3D" id="3.80.10.10">
    <property type="entry name" value="Ribonuclease Inhibitor"/>
    <property type="match status" value="1"/>
</dbReference>
<dbReference type="Proteomes" id="UP000054097">
    <property type="component" value="Unassembled WGS sequence"/>
</dbReference>
<organism evidence="1 2">
    <name type="scientific">Serendipita vermifera MAFF 305830</name>
    <dbReference type="NCBI Taxonomy" id="933852"/>
    <lineage>
        <taxon>Eukaryota</taxon>
        <taxon>Fungi</taxon>
        <taxon>Dikarya</taxon>
        <taxon>Basidiomycota</taxon>
        <taxon>Agaricomycotina</taxon>
        <taxon>Agaricomycetes</taxon>
        <taxon>Sebacinales</taxon>
        <taxon>Serendipitaceae</taxon>
        <taxon>Serendipita</taxon>
    </lineage>
</organism>
<dbReference type="SUPFAM" id="SSF52047">
    <property type="entry name" value="RNI-like"/>
    <property type="match status" value="1"/>
</dbReference>
<dbReference type="InterPro" id="IPR036047">
    <property type="entry name" value="F-box-like_dom_sf"/>
</dbReference>
<dbReference type="InterPro" id="IPR032675">
    <property type="entry name" value="LRR_dom_sf"/>
</dbReference>
<dbReference type="EMBL" id="KN824305">
    <property type="protein sequence ID" value="KIM26586.1"/>
    <property type="molecule type" value="Genomic_DNA"/>
</dbReference>
<accession>A0A0C3B572</accession>
<protein>
    <submittedName>
        <fullName evidence="1">Uncharacterized protein</fullName>
    </submittedName>
</protein>